<dbReference type="Proteomes" id="UP000239485">
    <property type="component" value="Unassembled WGS sequence"/>
</dbReference>
<keyword evidence="1" id="KW-0812">Transmembrane</keyword>
<evidence type="ECO:0000256" key="1">
    <source>
        <dbReference type="SAM" id="Phobius"/>
    </source>
</evidence>
<proteinExistence type="predicted"/>
<name>A0A2S6II63_9ACTN</name>
<evidence type="ECO:0000313" key="3">
    <source>
        <dbReference type="Proteomes" id="UP000239485"/>
    </source>
</evidence>
<evidence type="ECO:0000313" key="2">
    <source>
        <dbReference type="EMBL" id="PPK93907.1"/>
    </source>
</evidence>
<protein>
    <submittedName>
        <fullName evidence="2">Uncharacterized protein</fullName>
    </submittedName>
</protein>
<feature type="transmembrane region" description="Helical" evidence="1">
    <location>
        <begin position="21"/>
        <end position="43"/>
    </location>
</feature>
<dbReference type="EMBL" id="PTJD01000009">
    <property type="protein sequence ID" value="PPK93907.1"/>
    <property type="molecule type" value="Genomic_DNA"/>
</dbReference>
<accession>A0A2S6II63</accession>
<keyword evidence="1" id="KW-1133">Transmembrane helix</keyword>
<dbReference type="AlphaFoldDB" id="A0A2S6II63"/>
<comment type="caution">
    <text evidence="2">The sequence shown here is derived from an EMBL/GenBank/DDBJ whole genome shotgun (WGS) entry which is preliminary data.</text>
</comment>
<gene>
    <name evidence="2" type="ORF">CLV92_109186</name>
</gene>
<sequence>MYGWLWRHLPGPVWLRVLQCGLLAAAVLLLCMTVVFPAVAPLLPHNDGTVGS</sequence>
<dbReference type="RefSeq" id="WP_170112758.1">
    <property type="nucleotide sequence ID" value="NZ_PTJD01000009.1"/>
</dbReference>
<organism evidence="2 3">
    <name type="scientific">Kineococcus xinjiangensis</name>
    <dbReference type="NCBI Taxonomy" id="512762"/>
    <lineage>
        <taxon>Bacteria</taxon>
        <taxon>Bacillati</taxon>
        <taxon>Actinomycetota</taxon>
        <taxon>Actinomycetes</taxon>
        <taxon>Kineosporiales</taxon>
        <taxon>Kineosporiaceae</taxon>
        <taxon>Kineococcus</taxon>
    </lineage>
</organism>
<keyword evidence="1" id="KW-0472">Membrane</keyword>
<keyword evidence="3" id="KW-1185">Reference proteome</keyword>
<reference evidence="2 3" key="1">
    <citation type="submission" date="2018-02" db="EMBL/GenBank/DDBJ databases">
        <title>Genomic Encyclopedia of Archaeal and Bacterial Type Strains, Phase II (KMG-II): from individual species to whole genera.</title>
        <authorList>
            <person name="Goeker M."/>
        </authorList>
    </citation>
    <scope>NUCLEOTIDE SEQUENCE [LARGE SCALE GENOMIC DNA]</scope>
    <source>
        <strain evidence="2 3">DSM 22857</strain>
    </source>
</reference>